<feature type="transmembrane region" description="Helical" evidence="2">
    <location>
        <begin position="118"/>
        <end position="137"/>
    </location>
</feature>
<dbReference type="Proteomes" id="UP000198551">
    <property type="component" value="Unassembled WGS sequence"/>
</dbReference>
<feature type="transmembrane region" description="Helical" evidence="2">
    <location>
        <begin position="379"/>
        <end position="398"/>
    </location>
</feature>
<feature type="transmembrane region" description="Helical" evidence="2">
    <location>
        <begin position="157"/>
        <end position="174"/>
    </location>
</feature>
<evidence type="ECO:0000313" key="4">
    <source>
        <dbReference type="Proteomes" id="UP000198551"/>
    </source>
</evidence>
<dbReference type="EMBL" id="FMCV01000003">
    <property type="protein sequence ID" value="SCE83263.1"/>
    <property type="molecule type" value="Genomic_DNA"/>
</dbReference>
<dbReference type="RefSeq" id="WP_018783900.1">
    <property type="nucleotide sequence ID" value="NZ_FMCV01000003.1"/>
</dbReference>
<evidence type="ECO:0000313" key="3">
    <source>
        <dbReference type="EMBL" id="SCE83263.1"/>
    </source>
</evidence>
<evidence type="ECO:0000256" key="2">
    <source>
        <dbReference type="SAM" id="Phobius"/>
    </source>
</evidence>
<feature type="region of interest" description="Disordered" evidence="1">
    <location>
        <begin position="86"/>
        <end position="106"/>
    </location>
</feature>
<feature type="transmembrane region" description="Helical" evidence="2">
    <location>
        <begin position="254"/>
        <end position="271"/>
    </location>
</feature>
<protein>
    <recommendedName>
        <fullName evidence="5">Peptide zinc metalloprotease protein</fullName>
    </recommendedName>
</protein>
<feature type="transmembrane region" description="Helical" evidence="2">
    <location>
        <begin position="332"/>
        <end position="359"/>
    </location>
</feature>
<dbReference type="AlphaFoldDB" id="A0A1C4VGY6"/>
<proteinExistence type="predicted"/>
<name>A0A1C4VGY6_9ACTN</name>
<evidence type="ECO:0008006" key="5">
    <source>
        <dbReference type="Google" id="ProtNLM"/>
    </source>
</evidence>
<feature type="transmembrane region" description="Helical" evidence="2">
    <location>
        <begin position="219"/>
        <end position="242"/>
    </location>
</feature>
<reference evidence="4" key="1">
    <citation type="submission" date="2016-06" db="EMBL/GenBank/DDBJ databases">
        <authorList>
            <person name="Varghese N."/>
        </authorList>
    </citation>
    <scope>NUCLEOTIDE SEQUENCE [LARGE SCALE GENOMIC DNA]</scope>
    <source>
        <strain evidence="4">DSM 45555</strain>
    </source>
</reference>
<evidence type="ECO:0000256" key="1">
    <source>
        <dbReference type="SAM" id="MobiDB-lite"/>
    </source>
</evidence>
<gene>
    <name evidence="3" type="ORF">GA0070215_103164</name>
</gene>
<keyword evidence="2" id="KW-0472">Membrane</keyword>
<keyword evidence="4" id="KW-1185">Reference proteome</keyword>
<keyword evidence="2" id="KW-1133">Transmembrane helix</keyword>
<keyword evidence="2" id="KW-0812">Transmembrane</keyword>
<sequence length="418" mass="46044">MTDFALDAPVLVRPYTARRDGDFAVIGDDSRQVYLSIPAEGLDLLEWLRDGATVGAAVRRFEATHEASPDADAFLQALADEGFLAPAGVPDPPPEAGPRRPRRGGHLEWLSPRAARRLLSRPVLAVCAVIVGVAVGMAVDRPGLVPGPSSLMFHSHFWAYLLVVLGIAVVGVWLHELAHVVGARAAGTSARMTVGNQMYAIVAQTDLSGMWMASKRERFVAVLVGPLVDVIGAALLFITLWLNDAGVLGLPEPVRLVVAGVLFTSFIRLLWQTFLFLRTDFYYLITTALDTRSLMADTGAYLRNLVRRVLRRRLIDQSGVGRGEMRTIRIYAVVWVLGRVVALAVLFTATIPLLWFYLVRVVGFFRGDEMTGQFTWADVLALAMLSFLLDGGGTLMWLRSLRRSSRLRRRAPDRVLVE</sequence>
<organism evidence="3 4">
    <name type="scientific">Micromonospora marina</name>
    <dbReference type="NCBI Taxonomy" id="307120"/>
    <lineage>
        <taxon>Bacteria</taxon>
        <taxon>Bacillati</taxon>
        <taxon>Actinomycetota</taxon>
        <taxon>Actinomycetes</taxon>
        <taxon>Micromonosporales</taxon>
        <taxon>Micromonosporaceae</taxon>
        <taxon>Micromonospora</taxon>
    </lineage>
</organism>
<accession>A0A1C4VGY6</accession>